<comment type="caution">
    <text evidence="12">The sequence shown here is derived from an EMBL/GenBank/DDBJ whole genome shotgun (WGS) entry which is preliminary data.</text>
</comment>
<dbReference type="Proteomes" id="UP001595710">
    <property type="component" value="Unassembled WGS sequence"/>
</dbReference>
<evidence type="ECO:0000256" key="10">
    <source>
        <dbReference type="ARBA" id="ARBA00030772"/>
    </source>
</evidence>
<keyword evidence="8" id="KW-0653">Protein transport</keyword>
<keyword evidence="5" id="KW-1003">Cell membrane</keyword>
<accession>A0ABV7WUW3</accession>
<evidence type="ECO:0000256" key="7">
    <source>
        <dbReference type="ARBA" id="ARBA00022692"/>
    </source>
</evidence>
<sequence length="245" mass="27254">MKYLNFKYILLFVVAYIIALAALFPVRWVIPSISPMLASVGLTVNQVDGSIWQGKAFVKHKQLGDINVQWQAKPLHLFRLALPMQIETTGRYFDVKALVAPSVFGIRASDVTGYVDEQAVQPFLQPHRVTLQGRLQLDGIAAESSWKYELGEASGQLTYSGGPIRIPVGRSIETYEVPTMLGELSSNEKQWQLQINSTDQQTFIEVNLERSGLATLSVKRTLAEVMDIPLPAGGRSLFDVSQQVF</sequence>
<keyword evidence="4" id="KW-0813">Transport</keyword>
<keyword evidence="9 11" id="KW-0472">Membrane</keyword>
<dbReference type="EMBL" id="JBHRYN010000012">
    <property type="protein sequence ID" value="MFC3702129.1"/>
    <property type="molecule type" value="Genomic_DNA"/>
</dbReference>
<evidence type="ECO:0000256" key="2">
    <source>
        <dbReference type="ARBA" id="ARBA00007208"/>
    </source>
</evidence>
<protein>
    <recommendedName>
        <fullName evidence="3">Type II secretion system protein N</fullName>
    </recommendedName>
    <alternativeName>
        <fullName evidence="10">General secretion pathway protein N</fullName>
    </alternativeName>
</protein>
<keyword evidence="7 11" id="KW-0812">Transmembrane</keyword>
<gene>
    <name evidence="12" type="primary">gspN</name>
    <name evidence="12" type="ORF">ACFOND_10785</name>
</gene>
<evidence type="ECO:0000313" key="13">
    <source>
        <dbReference type="Proteomes" id="UP001595710"/>
    </source>
</evidence>
<evidence type="ECO:0000256" key="5">
    <source>
        <dbReference type="ARBA" id="ARBA00022475"/>
    </source>
</evidence>
<comment type="similarity">
    <text evidence="2">Belongs to the GSP N family.</text>
</comment>
<reference evidence="13" key="1">
    <citation type="journal article" date="2019" name="Int. J. Syst. Evol. Microbiol.">
        <title>The Global Catalogue of Microorganisms (GCM) 10K type strain sequencing project: providing services to taxonomists for standard genome sequencing and annotation.</title>
        <authorList>
            <consortium name="The Broad Institute Genomics Platform"/>
            <consortium name="The Broad Institute Genome Sequencing Center for Infectious Disease"/>
            <person name="Wu L."/>
            <person name="Ma J."/>
        </authorList>
    </citation>
    <scope>NUCLEOTIDE SEQUENCE [LARGE SCALE GENOMIC DNA]</scope>
    <source>
        <strain evidence="13">CECT 8288</strain>
    </source>
</reference>
<evidence type="ECO:0000256" key="8">
    <source>
        <dbReference type="ARBA" id="ARBA00022927"/>
    </source>
</evidence>
<evidence type="ECO:0000256" key="3">
    <source>
        <dbReference type="ARBA" id="ARBA00021563"/>
    </source>
</evidence>
<name>A0ABV7WUW3_9GAMM</name>
<evidence type="ECO:0000313" key="12">
    <source>
        <dbReference type="EMBL" id="MFC3702129.1"/>
    </source>
</evidence>
<keyword evidence="6" id="KW-0997">Cell inner membrane</keyword>
<keyword evidence="11" id="KW-1133">Transmembrane helix</keyword>
<evidence type="ECO:0000256" key="1">
    <source>
        <dbReference type="ARBA" id="ARBA00004533"/>
    </source>
</evidence>
<proteinExistence type="inferred from homology"/>
<dbReference type="RefSeq" id="WP_290281548.1">
    <property type="nucleotide sequence ID" value="NZ_JAUFQI010000001.1"/>
</dbReference>
<dbReference type="InterPro" id="IPR022792">
    <property type="entry name" value="T2SS_protein-GspN"/>
</dbReference>
<feature type="transmembrane region" description="Helical" evidence="11">
    <location>
        <begin position="6"/>
        <end position="26"/>
    </location>
</feature>
<dbReference type="Pfam" id="PF01203">
    <property type="entry name" value="T2SSN"/>
    <property type="match status" value="1"/>
</dbReference>
<keyword evidence="13" id="KW-1185">Reference proteome</keyword>
<evidence type="ECO:0000256" key="6">
    <source>
        <dbReference type="ARBA" id="ARBA00022519"/>
    </source>
</evidence>
<evidence type="ECO:0000256" key="11">
    <source>
        <dbReference type="SAM" id="Phobius"/>
    </source>
</evidence>
<evidence type="ECO:0000256" key="4">
    <source>
        <dbReference type="ARBA" id="ARBA00022448"/>
    </source>
</evidence>
<comment type="subcellular location">
    <subcellularLocation>
        <location evidence="1">Cell inner membrane</location>
    </subcellularLocation>
</comment>
<organism evidence="12 13">
    <name type="scientific">Reinekea marina</name>
    <dbReference type="NCBI Taxonomy" id="1310421"/>
    <lineage>
        <taxon>Bacteria</taxon>
        <taxon>Pseudomonadati</taxon>
        <taxon>Pseudomonadota</taxon>
        <taxon>Gammaproteobacteria</taxon>
        <taxon>Oceanospirillales</taxon>
        <taxon>Saccharospirillaceae</taxon>
        <taxon>Reinekea</taxon>
    </lineage>
</organism>
<evidence type="ECO:0000256" key="9">
    <source>
        <dbReference type="ARBA" id="ARBA00023136"/>
    </source>
</evidence>